<feature type="transmembrane region" description="Helical" evidence="11">
    <location>
        <begin position="114"/>
        <end position="132"/>
    </location>
</feature>
<keyword evidence="4" id="KW-0050">Antiport</keyword>
<dbReference type="Gene3D" id="1.20.1530.20">
    <property type="match status" value="1"/>
</dbReference>
<dbReference type="InterPro" id="IPR038770">
    <property type="entry name" value="Na+/solute_symporter_sf"/>
</dbReference>
<dbReference type="InterPro" id="IPR006153">
    <property type="entry name" value="Cation/H_exchanger_TM"/>
</dbReference>
<dbReference type="GO" id="GO:1902600">
    <property type="term" value="P:proton transmembrane transport"/>
    <property type="evidence" value="ECO:0007669"/>
    <property type="project" value="InterPro"/>
</dbReference>
<feature type="transmembrane region" description="Helical" evidence="11">
    <location>
        <begin position="359"/>
        <end position="377"/>
    </location>
</feature>
<sequence length="398" mass="42257">MNFIGTLCLLLVLTTFAGHFSTRLGIPSVIGQILVGILVGPAILNWVQPTQILSIFSDIGVVLLMFIGGLESDLTLLRRFFKPAIVVALSGVIMPVVLMGGAATAFHYSLFEATYIGVIFSATSVSISVAVLRDYHALDTSEGATILGAAVADDIMGVILLSIMISLMGTQGLNTAGSHTNLALILLEQLAFFGGTYLVVRWIAPYLMSLSERMLMNASVTIMSMVICLAMAWLSNAVGLSGAVGAFFAGIAVAHTPYREVVEAHTEPIGYAAFIPLFFVGIGLSMSFRYLGQSLWLIIVMTILACLSKLLGCGLGARLTGFGNHSSYVIGTGMISRGEMGMITVQIGLQSGLLSNATYSKMVLVIILATMIAPFMLKQSLRTGPKQQARQVAVKSDN</sequence>
<evidence type="ECO:0000256" key="6">
    <source>
        <dbReference type="ARBA" id="ARBA00022989"/>
    </source>
</evidence>
<comment type="caution">
    <text evidence="13">The sequence shown here is derived from an EMBL/GenBank/DDBJ whole genome shotgun (WGS) entry which is preliminary data.</text>
</comment>
<evidence type="ECO:0000256" key="9">
    <source>
        <dbReference type="ARBA" id="ARBA00023136"/>
    </source>
</evidence>
<reference evidence="13 14" key="1">
    <citation type="submission" date="2019-11" db="EMBL/GenBank/DDBJ databases">
        <title>Lactobacillus sp. nov. CRM56-3, isolated from fermented tea leaves.</title>
        <authorList>
            <person name="Phuengjayaem S."/>
            <person name="Tanasupawat S."/>
        </authorList>
    </citation>
    <scope>NUCLEOTIDE SEQUENCE [LARGE SCALE GENOMIC DNA]</scope>
    <source>
        <strain evidence="13 14">CRM56-3</strain>
    </source>
</reference>
<keyword evidence="9 11" id="KW-0472">Membrane</keyword>
<accession>A0A7X3C2K9</accession>
<keyword evidence="5 11" id="KW-0812">Transmembrane</keyword>
<dbReference type="PANTHER" id="PTHR43562:SF3">
    <property type="entry name" value="SODIUM ION_PROTON EXCHANGER (EUROFUNG)"/>
    <property type="match status" value="1"/>
</dbReference>
<dbReference type="AlphaFoldDB" id="A0A7X3C2K9"/>
<evidence type="ECO:0000256" key="4">
    <source>
        <dbReference type="ARBA" id="ARBA00022449"/>
    </source>
</evidence>
<keyword evidence="6 11" id="KW-1133">Transmembrane helix</keyword>
<proteinExistence type="inferred from homology"/>
<feature type="transmembrane region" description="Helical" evidence="11">
    <location>
        <begin position="240"/>
        <end position="258"/>
    </location>
</feature>
<evidence type="ECO:0000313" key="13">
    <source>
        <dbReference type="EMBL" id="MTV82980.1"/>
    </source>
</evidence>
<dbReference type="PANTHER" id="PTHR43562">
    <property type="entry name" value="NAPA-TYPE SODIUM/HYDROGEN ANTIPORTER"/>
    <property type="match status" value="1"/>
</dbReference>
<evidence type="ECO:0000256" key="2">
    <source>
        <dbReference type="ARBA" id="ARBA00005551"/>
    </source>
</evidence>
<dbReference type="GO" id="GO:0016020">
    <property type="term" value="C:membrane"/>
    <property type="evidence" value="ECO:0007669"/>
    <property type="project" value="UniProtKB-SubCell"/>
</dbReference>
<evidence type="ECO:0000256" key="7">
    <source>
        <dbReference type="ARBA" id="ARBA00023053"/>
    </source>
</evidence>
<evidence type="ECO:0000256" key="1">
    <source>
        <dbReference type="ARBA" id="ARBA00004141"/>
    </source>
</evidence>
<evidence type="ECO:0000256" key="3">
    <source>
        <dbReference type="ARBA" id="ARBA00022448"/>
    </source>
</evidence>
<feature type="transmembrane region" description="Helical" evidence="11">
    <location>
        <begin position="182"/>
        <end position="203"/>
    </location>
</feature>
<dbReference type="Pfam" id="PF00999">
    <property type="entry name" value="Na_H_Exchanger"/>
    <property type="match status" value="1"/>
</dbReference>
<keyword evidence="10" id="KW-0739">Sodium transport</keyword>
<feature type="domain" description="Cation/H+ exchanger transmembrane" evidence="12">
    <location>
        <begin position="13"/>
        <end position="380"/>
    </location>
</feature>
<keyword evidence="8" id="KW-0406">Ion transport</keyword>
<dbReference type="RefSeq" id="WP_343031887.1">
    <property type="nucleotide sequence ID" value="NZ_WNJO01000013.1"/>
</dbReference>
<protein>
    <submittedName>
        <fullName evidence="13">Sodium:proton antiporter</fullName>
    </submittedName>
</protein>
<feature type="transmembrane region" description="Helical" evidence="11">
    <location>
        <begin position="270"/>
        <end position="288"/>
    </location>
</feature>
<evidence type="ECO:0000259" key="12">
    <source>
        <dbReference type="Pfam" id="PF00999"/>
    </source>
</evidence>
<feature type="transmembrane region" description="Helical" evidence="11">
    <location>
        <begin position="294"/>
        <end position="316"/>
    </location>
</feature>
<dbReference type="GO" id="GO:0006814">
    <property type="term" value="P:sodium ion transport"/>
    <property type="evidence" value="ECO:0007669"/>
    <property type="project" value="UniProtKB-KW"/>
</dbReference>
<feature type="transmembrane region" description="Helical" evidence="11">
    <location>
        <begin position="55"/>
        <end position="77"/>
    </location>
</feature>
<keyword evidence="3" id="KW-0813">Transport</keyword>
<name>A0A7X3C2K9_9LACO</name>
<dbReference type="EMBL" id="WNJO01000013">
    <property type="protein sequence ID" value="MTV82980.1"/>
    <property type="molecule type" value="Genomic_DNA"/>
</dbReference>
<comment type="similarity">
    <text evidence="2">Belongs to the monovalent cation:proton antiporter 2 (CPA2) transporter (TC 2.A.37) family.</text>
</comment>
<evidence type="ECO:0000256" key="8">
    <source>
        <dbReference type="ARBA" id="ARBA00023065"/>
    </source>
</evidence>
<keyword evidence="7" id="KW-0915">Sodium</keyword>
<dbReference type="Proteomes" id="UP000466388">
    <property type="component" value="Unassembled WGS sequence"/>
</dbReference>
<evidence type="ECO:0000256" key="5">
    <source>
        <dbReference type="ARBA" id="ARBA00022692"/>
    </source>
</evidence>
<gene>
    <name evidence="13" type="ORF">GM612_10100</name>
</gene>
<keyword evidence="14" id="KW-1185">Reference proteome</keyword>
<comment type="subcellular location">
    <subcellularLocation>
        <location evidence="1">Membrane</location>
        <topology evidence="1">Multi-pass membrane protein</topology>
    </subcellularLocation>
</comment>
<evidence type="ECO:0000313" key="14">
    <source>
        <dbReference type="Proteomes" id="UP000466388"/>
    </source>
</evidence>
<organism evidence="13 14">
    <name type="scientific">Secundilactobacillus folii</name>
    <dbReference type="NCBI Taxonomy" id="2678357"/>
    <lineage>
        <taxon>Bacteria</taxon>
        <taxon>Bacillati</taxon>
        <taxon>Bacillota</taxon>
        <taxon>Bacilli</taxon>
        <taxon>Lactobacillales</taxon>
        <taxon>Lactobacillaceae</taxon>
        <taxon>Secundilactobacillus</taxon>
    </lineage>
</organism>
<feature type="transmembrane region" description="Helical" evidence="11">
    <location>
        <begin position="144"/>
        <end position="170"/>
    </location>
</feature>
<evidence type="ECO:0000256" key="11">
    <source>
        <dbReference type="SAM" id="Phobius"/>
    </source>
</evidence>
<dbReference type="GO" id="GO:0015297">
    <property type="term" value="F:antiporter activity"/>
    <property type="evidence" value="ECO:0007669"/>
    <property type="project" value="UniProtKB-KW"/>
</dbReference>
<feature type="transmembrane region" description="Helical" evidence="11">
    <location>
        <begin position="84"/>
        <end position="108"/>
    </location>
</feature>
<evidence type="ECO:0000256" key="10">
    <source>
        <dbReference type="ARBA" id="ARBA00023201"/>
    </source>
</evidence>